<accession>A0A512NJ33</accession>
<dbReference type="Pfam" id="PF03767">
    <property type="entry name" value="Acid_phosphat_B"/>
    <property type="match status" value="1"/>
</dbReference>
<dbReference type="Proteomes" id="UP000321058">
    <property type="component" value="Unassembled WGS sequence"/>
</dbReference>
<dbReference type="Gene3D" id="3.40.50.1000">
    <property type="entry name" value="HAD superfamily/HAD-like"/>
    <property type="match status" value="1"/>
</dbReference>
<evidence type="ECO:0000313" key="3">
    <source>
        <dbReference type="EMBL" id="GEP58960.1"/>
    </source>
</evidence>
<protein>
    <submittedName>
        <fullName evidence="3">Acid phosphatase</fullName>
    </submittedName>
</protein>
<dbReference type="PANTHER" id="PTHR31284:SF10">
    <property type="entry name" value="ACID PHOSPHATASE-LIKE PROTEIN"/>
    <property type="match status" value="1"/>
</dbReference>
<evidence type="ECO:0000313" key="4">
    <source>
        <dbReference type="Proteomes" id="UP000321058"/>
    </source>
</evidence>
<dbReference type="AlphaFoldDB" id="A0A512NJ33"/>
<proteinExistence type="predicted"/>
<feature type="signal peptide" evidence="2">
    <location>
        <begin position="1"/>
        <end position="28"/>
    </location>
</feature>
<keyword evidence="1 2" id="KW-0732">Signal</keyword>
<dbReference type="PROSITE" id="PS51257">
    <property type="entry name" value="PROKAR_LIPOPROTEIN"/>
    <property type="match status" value="1"/>
</dbReference>
<feature type="chain" id="PRO_5021768581" evidence="2">
    <location>
        <begin position="29"/>
        <end position="233"/>
    </location>
</feature>
<organism evidence="3 4">
    <name type="scientific">Reyranella soli</name>
    <dbReference type="NCBI Taxonomy" id="1230389"/>
    <lineage>
        <taxon>Bacteria</taxon>
        <taxon>Pseudomonadati</taxon>
        <taxon>Pseudomonadota</taxon>
        <taxon>Alphaproteobacteria</taxon>
        <taxon>Hyphomicrobiales</taxon>
        <taxon>Reyranellaceae</taxon>
        <taxon>Reyranella</taxon>
    </lineage>
</organism>
<reference evidence="3 4" key="1">
    <citation type="submission" date="2019-07" db="EMBL/GenBank/DDBJ databases">
        <title>Whole genome shotgun sequence of Reyranella soli NBRC 108950.</title>
        <authorList>
            <person name="Hosoyama A."/>
            <person name="Uohara A."/>
            <person name="Ohji S."/>
            <person name="Ichikawa N."/>
        </authorList>
    </citation>
    <scope>NUCLEOTIDE SEQUENCE [LARGE SCALE GENOMIC DNA]</scope>
    <source>
        <strain evidence="3 4">NBRC 108950</strain>
    </source>
</reference>
<comment type="caution">
    <text evidence="3">The sequence shown here is derived from an EMBL/GenBank/DDBJ whole genome shotgun (WGS) entry which is preliminary data.</text>
</comment>
<dbReference type="InterPro" id="IPR036412">
    <property type="entry name" value="HAD-like_sf"/>
</dbReference>
<dbReference type="EMBL" id="BKAJ01000114">
    <property type="protein sequence ID" value="GEP58960.1"/>
    <property type="molecule type" value="Genomic_DNA"/>
</dbReference>
<dbReference type="InterPro" id="IPR023214">
    <property type="entry name" value="HAD_sf"/>
</dbReference>
<dbReference type="InterPro" id="IPR005519">
    <property type="entry name" value="Acid_phosphat_B-like"/>
</dbReference>
<dbReference type="SUPFAM" id="SSF56784">
    <property type="entry name" value="HAD-like"/>
    <property type="match status" value="1"/>
</dbReference>
<dbReference type="PANTHER" id="PTHR31284">
    <property type="entry name" value="ACID PHOSPHATASE-LIKE PROTEIN"/>
    <property type="match status" value="1"/>
</dbReference>
<keyword evidence="4" id="KW-1185">Reference proteome</keyword>
<evidence type="ECO:0000256" key="2">
    <source>
        <dbReference type="SAM" id="SignalP"/>
    </source>
</evidence>
<name>A0A512NJ33_9HYPH</name>
<sequence length="233" mass="25077">MRAAGLGALSVATLLAACAPASSPPSEAASQPANVGLAKLAATRYHDSGDYMRDLARAAAPANDWLRQRATQVARAALVLDIDDTALTNWPVILANDFGRFATGPCLLPEGPCGWHAWDLRGEDQAIEPTLQVFRTARSLGVAVFFISGRPESERAATERNLQAAGYAGYERAYFTPDGARFATLVDFKAPTRRTIAAMGYTIIANMGDQMSDLDGGYAERTFKLPNPFYYIP</sequence>
<evidence type="ECO:0000256" key="1">
    <source>
        <dbReference type="ARBA" id="ARBA00022729"/>
    </source>
</evidence>
<gene>
    <name evidence="3" type="ORF">RSO01_61260</name>
</gene>